<dbReference type="InterPro" id="IPR009057">
    <property type="entry name" value="Homeodomain-like_sf"/>
</dbReference>
<dbReference type="SMART" id="SM00382">
    <property type="entry name" value="AAA"/>
    <property type="match status" value="1"/>
</dbReference>
<evidence type="ECO:0000256" key="5">
    <source>
        <dbReference type="ARBA" id="ARBA00023163"/>
    </source>
</evidence>
<dbReference type="RefSeq" id="WP_044191211.1">
    <property type="nucleotide sequence ID" value="NZ_JMCB01000008.1"/>
</dbReference>
<dbReference type="PROSITE" id="PS50110">
    <property type="entry name" value="RESPONSE_REGULATORY"/>
    <property type="match status" value="1"/>
</dbReference>
<dbReference type="InterPro" id="IPR001789">
    <property type="entry name" value="Sig_transdc_resp-reg_receiver"/>
</dbReference>
<dbReference type="PROSITE" id="PS00688">
    <property type="entry name" value="SIGMA54_INTERACT_3"/>
    <property type="match status" value="1"/>
</dbReference>
<proteinExistence type="predicted"/>
<dbReference type="GO" id="GO:0043565">
    <property type="term" value="F:sequence-specific DNA binding"/>
    <property type="evidence" value="ECO:0007669"/>
    <property type="project" value="InterPro"/>
</dbReference>
<reference evidence="9 10" key="1">
    <citation type="submission" date="2014-04" db="EMBL/GenBank/DDBJ databases">
        <title>Genome assembly of Hyalangium minutum DSM 14724.</title>
        <authorList>
            <person name="Sharma G."/>
            <person name="Subramanian S."/>
        </authorList>
    </citation>
    <scope>NUCLEOTIDE SEQUENCE [LARGE SCALE GENOMIC DNA]</scope>
    <source>
        <strain evidence="9 10">DSM 14724</strain>
    </source>
</reference>
<dbReference type="InterPro" id="IPR025943">
    <property type="entry name" value="Sigma_54_int_dom_ATP-bd_2"/>
</dbReference>
<keyword evidence="3" id="KW-0805">Transcription regulation</keyword>
<dbReference type="Pfam" id="PF00158">
    <property type="entry name" value="Sigma54_activat"/>
    <property type="match status" value="1"/>
</dbReference>
<evidence type="ECO:0000313" key="10">
    <source>
        <dbReference type="Proteomes" id="UP000028725"/>
    </source>
</evidence>
<dbReference type="SUPFAM" id="SSF46689">
    <property type="entry name" value="Homeodomain-like"/>
    <property type="match status" value="1"/>
</dbReference>
<keyword evidence="1" id="KW-0547">Nucleotide-binding</keyword>
<dbReference type="Gene3D" id="3.40.50.2300">
    <property type="match status" value="1"/>
</dbReference>
<dbReference type="Pfam" id="PF25601">
    <property type="entry name" value="AAA_lid_14"/>
    <property type="match status" value="1"/>
</dbReference>
<dbReference type="InterPro" id="IPR025944">
    <property type="entry name" value="Sigma_54_int_dom_CS"/>
</dbReference>
<dbReference type="PROSITE" id="PS50045">
    <property type="entry name" value="SIGMA54_INTERACT_4"/>
    <property type="match status" value="1"/>
</dbReference>
<dbReference type="SUPFAM" id="SSF52172">
    <property type="entry name" value="CheY-like"/>
    <property type="match status" value="1"/>
</dbReference>
<evidence type="ECO:0000256" key="4">
    <source>
        <dbReference type="ARBA" id="ARBA00023125"/>
    </source>
</evidence>
<dbReference type="GO" id="GO:0005524">
    <property type="term" value="F:ATP binding"/>
    <property type="evidence" value="ECO:0007669"/>
    <property type="project" value="UniProtKB-KW"/>
</dbReference>
<dbReference type="GO" id="GO:0000160">
    <property type="term" value="P:phosphorelay signal transduction system"/>
    <property type="evidence" value="ECO:0007669"/>
    <property type="project" value="InterPro"/>
</dbReference>
<dbReference type="FunFam" id="3.40.50.300:FF:000006">
    <property type="entry name" value="DNA-binding transcriptional regulator NtrC"/>
    <property type="match status" value="1"/>
</dbReference>
<dbReference type="Pfam" id="PF02954">
    <property type="entry name" value="HTH_8"/>
    <property type="match status" value="1"/>
</dbReference>
<name>A0A085WHN2_9BACT</name>
<dbReference type="SUPFAM" id="SSF52540">
    <property type="entry name" value="P-loop containing nucleoside triphosphate hydrolases"/>
    <property type="match status" value="1"/>
</dbReference>
<dbReference type="Pfam" id="PF00072">
    <property type="entry name" value="Response_reg"/>
    <property type="match status" value="1"/>
</dbReference>
<keyword evidence="10" id="KW-1185">Reference proteome</keyword>
<dbReference type="PRINTS" id="PR01590">
    <property type="entry name" value="HTHFIS"/>
</dbReference>
<comment type="caution">
    <text evidence="9">The sequence shown here is derived from an EMBL/GenBank/DDBJ whole genome shotgun (WGS) entry which is preliminary data.</text>
</comment>
<feature type="domain" description="Response regulatory" evidence="8">
    <location>
        <begin position="7"/>
        <end position="125"/>
    </location>
</feature>
<dbReference type="InterPro" id="IPR011006">
    <property type="entry name" value="CheY-like_superfamily"/>
</dbReference>
<dbReference type="InterPro" id="IPR002197">
    <property type="entry name" value="HTH_Fis"/>
</dbReference>
<keyword evidence="5" id="KW-0804">Transcription</keyword>
<keyword evidence="2" id="KW-0067">ATP-binding</keyword>
<dbReference type="Gene3D" id="1.10.10.60">
    <property type="entry name" value="Homeodomain-like"/>
    <property type="match status" value="1"/>
</dbReference>
<protein>
    <submittedName>
        <fullName evidence="9">Response regulator of zinc sigma-54-dependent two-component system</fullName>
    </submittedName>
</protein>
<dbReference type="InterPro" id="IPR002078">
    <property type="entry name" value="Sigma_54_int"/>
</dbReference>
<dbReference type="Gene3D" id="3.40.50.300">
    <property type="entry name" value="P-loop containing nucleotide triphosphate hydrolases"/>
    <property type="match status" value="1"/>
</dbReference>
<sequence length="458" mass="49477">MSPSLPPLLLVDDDAAFRKVYGGLLRDAGHELVEAADRPSARAAVEARAFPLVLLDLMLPPDGSVSAGLEQLGALLAARPGTKVIVVSGAGDTRHSLEAIRLGAYDFLTKPVDPDVLLVVVQRALARVALERQVEALQSSLARAGGDTAMVGQSAPFLSAVSLAERIAASDLPVLITGENGTGKELLARSIHLKSRRHAGPFIPVNCGALPENLLESALFGHVKGAFTGATRDHRGLFAEADGGTLFLDEIGDMTPSLQVKVLRALETGDILPVGADRPSRVDVRCLSATNKDLGAMQQAGTFREDLYWRIKGVEVHLPPLRQRTADLPLLARHFLNQCAHLCPDGRARQLSDAATEALLSHPWPGNLRELRHEMQRTSVLAGERREIQPEDLSFTGSDRPRTPAPGATTLQQKVEALERREIEEALRRFHGNRTHTAEALGLSRQGLLKKLERYGLT</sequence>
<dbReference type="CDD" id="cd00009">
    <property type="entry name" value="AAA"/>
    <property type="match status" value="1"/>
</dbReference>
<dbReference type="PANTHER" id="PTHR32071">
    <property type="entry name" value="TRANSCRIPTIONAL REGULATORY PROTEIN"/>
    <property type="match status" value="1"/>
</dbReference>
<dbReference type="GO" id="GO:0006355">
    <property type="term" value="P:regulation of DNA-templated transcription"/>
    <property type="evidence" value="ECO:0007669"/>
    <property type="project" value="InterPro"/>
</dbReference>
<feature type="domain" description="Sigma-54 factor interaction" evidence="7">
    <location>
        <begin position="150"/>
        <end position="380"/>
    </location>
</feature>
<keyword evidence="6" id="KW-0597">Phosphoprotein</keyword>
<dbReference type="Gene3D" id="1.10.8.60">
    <property type="match status" value="1"/>
</dbReference>
<dbReference type="PANTHER" id="PTHR32071:SF122">
    <property type="entry name" value="SIGMA FACTOR"/>
    <property type="match status" value="1"/>
</dbReference>
<accession>A0A085WHN2</accession>
<gene>
    <name evidence="9" type="ORF">DB31_8548</name>
</gene>
<dbReference type="SMART" id="SM00448">
    <property type="entry name" value="REC"/>
    <property type="match status" value="1"/>
</dbReference>
<evidence type="ECO:0000256" key="6">
    <source>
        <dbReference type="PROSITE-ProRule" id="PRU00169"/>
    </source>
</evidence>
<evidence type="ECO:0000256" key="2">
    <source>
        <dbReference type="ARBA" id="ARBA00022840"/>
    </source>
</evidence>
<dbReference type="EMBL" id="JMCB01000008">
    <property type="protein sequence ID" value="KFE67195.1"/>
    <property type="molecule type" value="Genomic_DNA"/>
</dbReference>
<evidence type="ECO:0000259" key="7">
    <source>
        <dbReference type="PROSITE" id="PS50045"/>
    </source>
</evidence>
<organism evidence="9 10">
    <name type="scientific">Hyalangium minutum</name>
    <dbReference type="NCBI Taxonomy" id="394096"/>
    <lineage>
        <taxon>Bacteria</taxon>
        <taxon>Pseudomonadati</taxon>
        <taxon>Myxococcota</taxon>
        <taxon>Myxococcia</taxon>
        <taxon>Myxococcales</taxon>
        <taxon>Cystobacterineae</taxon>
        <taxon>Archangiaceae</taxon>
        <taxon>Hyalangium</taxon>
    </lineage>
</organism>
<dbReference type="InterPro" id="IPR027417">
    <property type="entry name" value="P-loop_NTPase"/>
</dbReference>
<dbReference type="AlphaFoldDB" id="A0A085WHN2"/>
<dbReference type="OrthoDB" id="9762726at2"/>
<evidence type="ECO:0000259" key="8">
    <source>
        <dbReference type="PROSITE" id="PS50110"/>
    </source>
</evidence>
<dbReference type="CDD" id="cd00156">
    <property type="entry name" value="REC"/>
    <property type="match status" value="1"/>
</dbReference>
<dbReference type="STRING" id="394096.DB31_8548"/>
<evidence type="ECO:0000256" key="3">
    <source>
        <dbReference type="ARBA" id="ARBA00023015"/>
    </source>
</evidence>
<dbReference type="InterPro" id="IPR058031">
    <property type="entry name" value="AAA_lid_NorR"/>
</dbReference>
<dbReference type="InterPro" id="IPR003593">
    <property type="entry name" value="AAA+_ATPase"/>
</dbReference>
<evidence type="ECO:0000313" key="9">
    <source>
        <dbReference type="EMBL" id="KFE67195.1"/>
    </source>
</evidence>
<keyword evidence="4" id="KW-0238">DNA-binding</keyword>
<dbReference type="PROSITE" id="PS00676">
    <property type="entry name" value="SIGMA54_INTERACT_2"/>
    <property type="match status" value="1"/>
</dbReference>
<evidence type="ECO:0000256" key="1">
    <source>
        <dbReference type="ARBA" id="ARBA00022741"/>
    </source>
</evidence>
<dbReference type="Proteomes" id="UP000028725">
    <property type="component" value="Unassembled WGS sequence"/>
</dbReference>
<dbReference type="PATRIC" id="fig|394096.3.peg.4589"/>
<feature type="modified residue" description="4-aspartylphosphate" evidence="6">
    <location>
        <position position="56"/>
    </location>
</feature>